<evidence type="ECO:0000313" key="2">
    <source>
        <dbReference type="Proteomes" id="UP000789759"/>
    </source>
</evidence>
<dbReference type="Proteomes" id="UP000789759">
    <property type="component" value="Unassembled WGS sequence"/>
</dbReference>
<accession>A0A9N9JX23</accession>
<sequence length="107" mass="12258">MSKLEKLVQERASQKTINDYCTKYGLSATQIVNEIILCWVAVAKASCLSFSFTFTEQTYMELDEGKDSCFQYIGQGFQKFTTDPLLQPILSDWHMAQNIQEKDTNVI</sequence>
<evidence type="ECO:0000313" key="1">
    <source>
        <dbReference type="EMBL" id="CAG8798226.1"/>
    </source>
</evidence>
<protein>
    <submittedName>
        <fullName evidence="1">21876_t:CDS:1</fullName>
    </submittedName>
</protein>
<comment type="caution">
    <text evidence="1">The sequence shown here is derived from an EMBL/GenBank/DDBJ whole genome shotgun (WGS) entry which is preliminary data.</text>
</comment>
<dbReference type="EMBL" id="CAJVQA010029979">
    <property type="protein sequence ID" value="CAG8798226.1"/>
    <property type="molecule type" value="Genomic_DNA"/>
</dbReference>
<dbReference type="AlphaFoldDB" id="A0A9N9JX23"/>
<organism evidence="1 2">
    <name type="scientific">Cetraspora pellucida</name>
    <dbReference type="NCBI Taxonomy" id="1433469"/>
    <lineage>
        <taxon>Eukaryota</taxon>
        <taxon>Fungi</taxon>
        <taxon>Fungi incertae sedis</taxon>
        <taxon>Mucoromycota</taxon>
        <taxon>Glomeromycotina</taxon>
        <taxon>Glomeromycetes</taxon>
        <taxon>Diversisporales</taxon>
        <taxon>Gigasporaceae</taxon>
        <taxon>Cetraspora</taxon>
    </lineage>
</organism>
<name>A0A9N9JX23_9GLOM</name>
<keyword evidence="2" id="KW-1185">Reference proteome</keyword>
<reference evidence="1" key="1">
    <citation type="submission" date="2021-06" db="EMBL/GenBank/DDBJ databases">
        <authorList>
            <person name="Kallberg Y."/>
            <person name="Tangrot J."/>
            <person name="Rosling A."/>
        </authorList>
    </citation>
    <scope>NUCLEOTIDE SEQUENCE</scope>
    <source>
        <strain evidence="1">FL966</strain>
    </source>
</reference>
<dbReference type="OrthoDB" id="2415326at2759"/>
<proteinExistence type="predicted"/>
<feature type="non-terminal residue" evidence="1">
    <location>
        <position position="1"/>
    </location>
</feature>
<gene>
    <name evidence="1" type="ORF">CPELLU_LOCUS17504</name>
</gene>